<evidence type="ECO:0000313" key="3">
    <source>
        <dbReference type="Proteomes" id="UP001153714"/>
    </source>
</evidence>
<dbReference type="Proteomes" id="UP001153714">
    <property type="component" value="Chromosome 23"/>
</dbReference>
<dbReference type="EMBL" id="OU893354">
    <property type="protein sequence ID" value="CAG9790635.1"/>
    <property type="molecule type" value="Genomic_DNA"/>
</dbReference>
<accession>A0A9N9R703</accession>
<dbReference type="OrthoDB" id="7507065at2759"/>
<gene>
    <name evidence="2" type="ORF">DIATSA_LOCUS8298</name>
</gene>
<evidence type="ECO:0000313" key="2">
    <source>
        <dbReference type="EMBL" id="CAG9790635.1"/>
    </source>
</evidence>
<keyword evidence="1" id="KW-1133">Transmembrane helix</keyword>
<keyword evidence="1" id="KW-0812">Transmembrane</keyword>
<proteinExistence type="predicted"/>
<dbReference type="AlphaFoldDB" id="A0A9N9R703"/>
<protein>
    <submittedName>
        <fullName evidence="2">Uncharacterized protein</fullName>
    </submittedName>
</protein>
<reference evidence="2" key="1">
    <citation type="submission" date="2021-12" db="EMBL/GenBank/DDBJ databases">
        <authorList>
            <person name="King R."/>
        </authorList>
    </citation>
    <scope>NUCLEOTIDE SEQUENCE</scope>
</reference>
<feature type="transmembrane region" description="Helical" evidence="1">
    <location>
        <begin position="85"/>
        <end position="106"/>
    </location>
</feature>
<organism evidence="2 3">
    <name type="scientific">Diatraea saccharalis</name>
    <name type="common">sugarcane borer</name>
    <dbReference type="NCBI Taxonomy" id="40085"/>
    <lineage>
        <taxon>Eukaryota</taxon>
        <taxon>Metazoa</taxon>
        <taxon>Ecdysozoa</taxon>
        <taxon>Arthropoda</taxon>
        <taxon>Hexapoda</taxon>
        <taxon>Insecta</taxon>
        <taxon>Pterygota</taxon>
        <taxon>Neoptera</taxon>
        <taxon>Endopterygota</taxon>
        <taxon>Lepidoptera</taxon>
        <taxon>Glossata</taxon>
        <taxon>Ditrysia</taxon>
        <taxon>Pyraloidea</taxon>
        <taxon>Crambidae</taxon>
        <taxon>Crambinae</taxon>
        <taxon>Diatraea</taxon>
    </lineage>
</organism>
<name>A0A9N9R703_9NEOP</name>
<evidence type="ECO:0000256" key="1">
    <source>
        <dbReference type="SAM" id="Phobius"/>
    </source>
</evidence>
<sequence length="111" mass="13308">MGDQKKYYVELLRASEGALRRWSRLHLQSLIPSNPHWASVEGHVPSSLTQTFLMVWIIKLTELITYHSMSNHMCIICYRIRETFVAFHTLEWTIFIIQTLFPIFYIRQLFF</sequence>
<reference evidence="2" key="2">
    <citation type="submission" date="2022-10" db="EMBL/GenBank/DDBJ databases">
        <authorList>
            <consortium name="ENA_rothamsted_submissions"/>
            <consortium name="culmorum"/>
            <person name="King R."/>
        </authorList>
    </citation>
    <scope>NUCLEOTIDE SEQUENCE</scope>
</reference>
<keyword evidence="3" id="KW-1185">Reference proteome</keyword>
<keyword evidence="1" id="KW-0472">Membrane</keyword>